<feature type="domain" description="EVE" evidence="2">
    <location>
        <begin position="2"/>
        <end position="147"/>
    </location>
</feature>
<dbReference type="Gene3D" id="3.10.590.10">
    <property type="entry name" value="ph1033 like domains"/>
    <property type="match status" value="1"/>
</dbReference>
<dbReference type="EMBL" id="PCXL01000009">
    <property type="protein sequence ID" value="PIR38607.1"/>
    <property type="molecule type" value="Genomic_DNA"/>
</dbReference>
<dbReference type="InterPro" id="IPR002740">
    <property type="entry name" value="EVE_domain"/>
</dbReference>
<evidence type="ECO:0000313" key="3">
    <source>
        <dbReference type="EMBL" id="PIR38607.1"/>
    </source>
</evidence>
<dbReference type="CDD" id="cd21133">
    <property type="entry name" value="EVE"/>
    <property type="match status" value="1"/>
</dbReference>
<sequence length="150" mass="17624">MNYWLVKSEADCYSIDDLKKDKKTHWDGVRNYQARNFMREMKKGDLVFFYHSNQDPIGIAGVAKVITESYPDHTAWDKKDQHFDPKSTKEKPLWDMVDVAFVKKFKEVIPLSELKKQTGLKDMKILQRGTRLSVTPVIKKEFEIIEKIAK</sequence>
<gene>
    <name evidence="3" type="ORF">COV34_00830</name>
</gene>
<reference evidence="3 4" key="1">
    <citation type="submission" date="2017-09" db="EMBL/GenBank/DDBJ databases">
        <title>Depth-based differentiation of microbial function through sediment-hosted aquifers and enrichment of novel symbionts in the deep terrestrial subsurface.</title>
        <authorList>
            <person name="Probst A.J."/>
            <person name="Ladd B."/>
            <person name="Jarett J.K."/>
            <person name="Geller-Mcgrath D.E."/>
            <person name="Sieber C.M."/>
            <person name="Emerson J.B."/>
            <person name="Anantharaman K."/>
            <person name="Thomas B.C."/>
            <person name="Malmstrom R."/>
            <person name="Stieglmeier M."/>
            <person name="Klingl A."/>
            <person name="Woyke T."/>
            <person name="Ryan C.M."/>
            <person name="Banfield J.F."/>
        </authorList>
    </citation>
    <scope>NUCLEOTIDE SEQUENCE [LARGE SCALE GENOMIC DNA]</scope>
    <source>
        <strain evidence="3">CG10_big_fil_rev_8_21_14_0_10_42_12</strain>
    </source>
</reference>
<keyword evidence="1" id="KW-0597">Phosphoprotein</keyword>
<dbReference type="AlphaFoldDB" id="A0A2H0QWF8"/>
<dbReference type="Proteomes" id="UP000231333">
    <property type="component" value="Unassembled WGS sequence"/>
</dbReference>
<dbReference type="SUPFAM" id="SSF88697">
    <property type="entry name" value="PUA domain-like"/>
    <property type="match status" value="1"/>
</dbReference>
<proteinExistence type="predicted"/>
<evidence type="ECO:0000313" key="4">
    <source>
        <dbReference type="Proteomes" id="UP000231333"/>
    </source>
</evidence>
<accession>A0A2H0QWF8</accession>
<evidence type="ECO:0000256" key="1">
    <source>
        <dbReference type="ARBA" id="ARBA00022553"/>
    </source>
</evidence>
<dbReference type="PANTHER" id="PTHR14087">
    <property type="entry name" value="THYMOCYTE NUCLEAR PROTEIN 1"/>
    <property type="match status" value="1"/>
</dbReference>
<organism evidence="3 4">
    <name type="scientific">Candidatus Zambryskibacteria bacterium CG10_big_fil_rev_8_21_14_0_10_42_12</name>
    <dbReference type="NCBI Taxonomy" id="1975115"/>
    <lineage>
        <taxon>Bacteria</taxon>
        <taxon>Candidatus Zambryskiibacteriota</taxon>
    </lineage>
</organism>
<dbReference type="PANTHER" id="PTHR14087:SF7">
    <property type="entry name" value="THYMOCYTE NUCLEAR PROTEIN 1"/>
    <property type="match status" value="1"/>
</dbReference>
<dbReference type="FunFam" id="3.10.590.10:FF:000003">
    <property type="entry name" value="Thymocyte nuclear protein 1"/>
    <property type="match status" value="1"/>
</dbReference>
<protein>
    <submittedName>
        <fullName evidence="3">EVE domain-containing protein</fullName>
    </submittedName>
</protein>
<dbReference type="InterPro" id="IPR015947">
    <property type="entry name" value="PUA-like_sf"/>
</dbReference>
<evidence type="ECO:0000259" key="2">
    <source>
        <dbReference type="Pfam" id="PF01878"/>
    </source>
</evidence>
<dbReference type="InterPro" id="IPR052181">
    <property type="entry name" value="5hmC_binding"/>
</dbReference>
<dbReference type="Pfam" id="PF01878">
    <property type="entry name" value="EVE"/>
    <property type="match status" value="1"/>
</dbReference>
<comment type="caution">
    <text evidence="3">The sequence shown here is derived from an EMBL/GenBank/DDBJ whole genome shotgun (WGS) entry which is preliminary data.</text>
</comment>
<name>A0A2H0QWF8_9BACT</name>
<dbReference type="InterPro" id="IPR047197">
    <property type="entry name" value="THYN1-like_EVE"/>
</dbReference>